<dbReference type="RefSeq" id="WP_135994494.1">
    <property type="nucleotide sequence ID" value="NZ_CP071057.1"/>
</dbReference>
<dbReference type="HAMAP" id="MF_01007">
    <property type="entry name" value="16SrRNA_methyltr_H"/>
    <property type="match status" value="1"/>
</dbReference>
<gene>
    <name evidence="6 8" type="primary">rsmH</name>
    <name evidence="8" type="ORF">E5163_02370</name>
</gene>
<keyword evidence="6" id="KW-0963">Cytoplasm</keyword>
<dbReference type="Proteomes" id="UP000308054">
    <property type="component" value="Unassembled WGS sequence"/>
</dbReference>
<evidence type="ECO:0000313" key="8">
    <source>
        <dbReference type="EMBL" id="TGY89997.1"/>
    </source>
</evidence>
<sequence>MAHLPVMLSEVLHHLEPREGGLYVDGTFGAGGYTRGILGTDGTRVLGIDRDPTARRAAEAVKAAYPKRFAFAEGPFSLMEEVIERAQSSGVDGVVLDLGVSSMQIDEAERGFSFQKEGPLDMRMSRSGPSAADAVNMLELEELAAIFRVYGEEKKARRAAQFIVREREAEPITTTLRLADIVSRAVGGKPGRIHPATRVFQALRIFVNNELGELLAGLDAAERVLKPAGRLVIVTFHSLEDRIVKSFLRERAGLLGRGSRHEPETLPEHAPSFSLLTKKAVEAGEAEVADNPRARSAKLRAGVRTSEPAWPAREPSVGGVPPYSRLLEVAS</sequence>
<protein>
    <recommendedName>
        <fullName evidence="6">Ribosomal RNA small subunit methyltransferase H</fullName>
        <ecNumber evidence="6">2.1.1.199</ecNumber>
    </recommendedName>
    <alternativeName>
        <fullName evidence="6">16S rRNA m(4)C1402 methyltransferase</fullName>
    </alternativeName>
    <alternativeName>
        <fullName evidence="6">rRNA (cytosine-N(4)-)-methyltransferase RsmH</fullName>
    </alternativeName>
</protein>
<evidence type="ECO:0000256" key="3">
    <source>
        <dbReference type="ARBA" id="ARBA00022603"/>
    </source>
</evidence>
<dbReference type="PIRSF" id="PIRSF004486">
    <property type="entry name" value="MraW"/>
    <property type="match status" value="1"/>
</dbReference>
<keyword evidence="4 6" id="KW-0808">Transferase</keyword>
<evidence type="ECO:0000256" key="4">
    <source>
        <dbReference type="ARBA" id="ARBA00022679"/>
    </source>
</evidence>
<keyword evidence="2 6" id="KW-0698">rRNA processing</keyword>
<keyword evidence="9" id="KW-1185">Reference proteome</keyword>
<comment type="similarity">
    <text evidence="1 6">Belongs to the methyltransferase superfamily. RsmH family.</text>
</comment>
<dbReference type="EC" id="2.1.1.199" evidence="6"/>
<name>A0A4S2H321_9PROT</name>
<evidence type="ECO:0000313" key="9">
    <source>
        <dbReference type="Proteomes" id="UP000308054"/>
    </source>
</evidence>
<evidence type="ECO:0000256" key="7">
    <source>
        <dbReference type="SAM" id="MobiDB-lite"/>
    </source>
</evidence>
<evidence type="ECO:0000256" key="2">
    <source>
        <dbReference type="ARBA" id="ARBA00022552"/>
    </source>
</evidence>
<dbReference type="PANTHER" id="PTHR11265">
    <property type="entry name" value="S-ADENOSYL-METHYLTRANSFERASE MRAW"/>
    <property type="match status" value="1"/>
</dbReference>
<dbReference type="InterPro" id="IPR029063">
    <property type="entry name" value="SAM-dependent_MTases_sf"/>
</dbReference>
<feature type="binding site" evidence="6">
    <location>
        <position position="49"/>
    </location>
    <ligand>
        <name>S-adenosyl-L-methionine</name>
        <dbReference type="ChEBI" id="CHEBI:59789"/>
    </ligand>
</feature>
<feature type="region of interest" description="Disordered" evidence="7">
    <location>
        <begin position="286"/>
        <end position="331"/>
    </location>
</feature>
<dbReference type="InterPro" id="IPR002903">
    <property type="entry name" value="RsmH"/>
</dbReference>
<dbReference type="GO" id="GO:0005737">
    <property type="term" value="C:cytoplasm"/>
    <property type="evidence" value="ECO:0007669"/>
    <property type="project" value="UniProtKB-SubCell"/>
</dbReference>
<dbReference type="PANTHER" id="PTHR11265:SF0">
    <property type="entry name" value="12S RRNA N4-METHYLCYTIDINE METHYLTRANSFERASE"/>
    <property type="match status" value="1"/>
</dbReference>
<comment type="catalytic activity">
    <reaction evidence="6">
        <text>cytidine(1402) in 16S rRNA + S-adenosyl-L-methionine = N(4)-methylcytidine(1402) in 16S rRNA + S-adenosyl-L-homocysteine + H(+)</text>
        <dbReference type="Rhea" id="RHEA:42928"/>
        <dbReference type="Rhea" id="RHEA-COMP:10286"/>
        <dbReference type="Rhea" id="RHEA-COMP:10287"/>
        <dbReference type="ChEBI" id="CHEBI:15378"/>
        <dbReference type="ChEBI" id="CHEBI:57856"/>
        <dbReference type="ChEBI" id="CHEBI:59789"/>
        <dbReference type="ChEBI" id="CHEBI:74506"/>
        <dbReference type="ChEBI" id="CHEBI:82748"/>
        <dbReference type="EC" id="2.1.1.199"/>
    </reaction>
</comment>
<dbReference type="NCBIfam" id="TIGR00006">
    <property type="entry name" value="16S rRNA (cytosine(1402)-N(4))-methyltransferase RsmH"/>
    <property type="match status" value="1"/>
</dbReference>
<dbReference type="GO" id="GO:0070475">
    <property type="term" value="P:rRNA base methylation"/>
    <property type="evidence" value="ECO:0007669"/>
    <property type="project" value="UniProtKB-UniRule"/>
</dbReference>
<proteinExistence type="inferred from homology"/>
<dbReference type="SUPFAM" id="SSF53335">
    <property type="entry name" value="S-adenosyl-L-methionine-dependent methyltransferases"/>
    <property type="match status" value="1"/>
</dbReference>
<dbReference type="EMBL" id="SRXW01000001">
    <property type="protein sequence ID" value="TGY89997.1"/>
    <property type="molecule type" value="Genomic_DNA"/>
</dbReference>
<evidence type="ECO:0000256" key="1">
    <source>
        <dbReference type="ARBA" id="ARBA00010396"/>
    </source>
</evidence>
<feature type="binding site" evidence="6">
    <location>
        <position position="97"/>
    </location>
    <ligand>
        <name>S-adenosyl-L-methionine</name>
        <dbReference type="ChEBI" id="CHEBI:59789"/>
    </ligand>
</feature>
<dbReference type="Gene3D" id="3.40.50.150">
    <property type="entry name" value="Vaccinia Virus protein VP39"/>
    <property type="match status" value="1"/>
</dbReference>
<comment type="caution">
    <text evidence="8">The sequence shown here is derived from an EMBL/GenBank/DDBJ whole genome shotgun (WGS) entry which is preliminary data.</text>
</comment>
<dbReference type="Pfam" id="PF01795">
    <property type="entry name" value="Methyltransf_5"/>
    <property type="match status" value="1"/>
</dbReference>
<dbReference type="OrthoDB" id="9806637at2"/>
<dbReference type="InterPro" id="IPR023397">
    <property type="entry name" value="SAM-dep_MeTrfase_MraW_recog"/>
</dbReference>
<keyword evidence="5 6" id="KW-0949">S-adenosyl-L-methionine</keyword>
<organism evidence="8 9">
    <name type="scientific">Marinicauda algicola</name>
    <dbReference type="NCBI Taxonomy" id="2029849"/>
    <lineage>
        <taxon>Bacteria</taxon>
        <taxon>Pseudomonadati</taxon>
        <taxon>Pseudomonadota</taxon>
        <taxon>Alphaproteobacteria</taxon>
        <taxon>Maricaulales</taxon>
        <taxon>Maricaulaceae</taxon>
        <taxon>Marinicauda</taxon>
    </lineage>
</organism>
<dbReference type="AlphaFoldDB" id="A0A4S2H321"/>
<dbReference type="Gene3D" id="1.10.150.170">
    <property type="entry name" value="Putative methyltransferase TM0872, insert domain"/>
    <property type="match status" value="1"/>
</dbReference>
<feature type="binding site" evidence="6">
    <location>
        <position position="76"/>
    </location>
    <ligand>
        <name>S-adenosyl-L-methionine</name>
        <dbReference type="ChEBI" id="CHEBI:59789"/>
    </ligand>
</feature>
<dbReference type="GO" id="GO:0071424">
    <property type="term" value="F:rRNA (cytosine-N4-)-methyltransferase activity"/>
    <property type="evidence" value="ECO:0007669"/>
    <property type="project" value="UniProtKB-UniRule"/>
</dbReference>
<comment type="subcellular location">
    <subcellularLocation>
        <location evidence="6">Cytoplasm</location>
    </subcellularLocation>
</comment>
<keyword evidence="3 6" id="KW-0489">Methyltransferase</keyword>
<reference evidence="8 9" key="1">
    <citation type="journal article" date="2017" name="Int. J. Syst. Evol. Microbiol.">
        <title>Marinicauda algicola sp. nov., isolated from a marine red alga Rhodosorus marinus.</title>
        <authorList>
            <person name="Jeong S.E."/>
            <person name="Jeon S.H."/>
            <person name="Chun B.H."/>
            <person name="Kim D.W."/>
            <person name="Jeon C.O."/>
        </authorList>
    </citation>
    <scope>NUCLEOTIDE SEQUENCE [LARGE SCALE GENOMIC DNA]</scope>
    <source>
        <strain evidence="8 9">JCM 31718</strain>
    </source>
</reference>
<feature type="binding site" evidence="6">
    <location>
        <position position="104"/>
    </location>
    <ligand>
        <name>S-adenosyl-L-methionine</name>
        <dbReference type="ChEBI" id="CHEBI:59789"/>
    </ligand>
</feature>
<accession>A0A4S2H321</accession>
<feature type="binding site" evidence="6">
    <location>
        <begin position="31"/>
        <end position="33"/>
    </location>
    <ligand>
        <name>S-adenosyl-L-methionine</name>
        <dbReference type="ChEBI" id="CHEBI:59789"/>
    </ligand>
</feature>
<dbReference type="SUPFAM" id="SSF81799">
    <property type="entry name" value="Putative methyltransferase TM0872, insert domain"/>
    <property type="match status" value="1"/>
</dbReference>
<evidence type="ECO:0000256" key="5">
    <source>
        <dbReference type="ARBA" id="ARBA00022691"/>
    </source>
</evidence>
<evidence type="ECO:0000256" key="6">
    <source>
        <dbReference type="HAMAP-Rule" id="MF_01007"/>
    </source>
</evidence>
<comment type="function">
    <text evidence="6">Specifically methylates the N4 position of cytidine in position 1402 (C1402) of 16S rRNA.</text>
</comment>